<accession>A0A8S2ZTV2</accession>
<name>A0A8S2ZTV2_9BILA</name>
<dbReference type="Proteomes" id="UP000681720">
    <property type="component" value="Unassembled WGS sequence"/>
</dbReference>
<organism evidence="2 4">
    <name type="scientific">Rotaria magnacalcarata</name>
    <dbReference type="NCBI Taxonomy" id="392030"/>
    <lineage>
        <taxon>Eukaryota</taxon>
        <taxon>Metazoa</taxon>
        <taxon>Spiralia</taxon>
        <taxon>Gnathifera</taxon>
        <taxon>Rotifera</taxon>
        <taxon>Eurotatoria</taxon>
        <taxon>Bdelloidea</taxon>
        <taxon>Philodinida</taxon>
        <taxon>Philodinidae</taxon>
        <taxon>Rotaria</taxon>
    </lineage>
</organism>
<evidence type="ECO:0000313" key="2">
    <source>
        <dbReference type="EMBL" id="CAF4653227.1"/>
    </source>
</evidence>
<evidence type="ECO:0000313" key="4">
    <source>
        <dbReference type="Proteomes" id="UP000681720"/>
    </source>
</evidence>
<comment type="caution">
    <text evidence="2">The sequence shown here is derived from an EMBL/GenBank/DDBJ whole genome shotgun (WGS) entry which is preliminary data.</text>
</comment>
<gene>
    <name evidence="3" type="ORF">BYL167_LOCUS43144</name>
    <name evidence="2" type="ORF">GIL414_LOCUS41156</name>
</gene>
<feature type="non-terminal residue" evidence="2">
    <location>
        <position position="1"/>
    </location>
</feature>
<dbReference type="AlphaFoldDB" id="A0A8S2ZTV2"/>
<proteinExistence type="predicted"/>
<dbReference type="Proteomes" id="UP000681967">
    <property type="component" value="Unassembled WGS sequence"/>
</dbReference>
<dbReference type="EMBL" id="CAJOBJ010115873">
    <property type="protein sequence ID" value="CAF4653227.1"/>
    <property type="molecule type" value="Genomic_DNA"/>
</dbReference>
<feature type="region of interest" description="Disordered" evidence="1">
    <location>
        <begin position="1"/>
        <end position="20"/>
    </location>
</feature>
<dbReference type="EMBL" id="CAJOBH010113855">
    <property type="protein sequence ID" value="CAF4675695.1"/>
    <property type="molecule type" value="Genomic_DNA"/>
</dbReference>
<evidence type="ECO:0000256" key="1">
    <source>
        <dbReference type="SAM" id="MobiDB-lite"/>
    </source>
</evidence>
<reference evidence="2" key="1">
    <citation type="submission" date="2021-02" db="EMBL/GenBank/DDBJ databases">
        <authorList>
            <person name="Nowell W R."/>
        </authorList>
    </citation>
    <scope>NUCLEOTIDE SEQUENCE</scope>
</reference>
<evidence type="ECO:0000313" key="3">
    <source>
        <dbReference type="EMBL" id="CAF4675695.1"/>
    </source>
</evidence>
<protein>
    <submittedName>
        <fullName evidence="2">Uncharacterized protein</fullName>
    </submittedName>
</protein>
<sequence length="33" mass="3863">MMDHNPLDESEEQEKLPEKIYDWDSIIAGGPQF</sequence>